<evidence type="ECO:0000256" key="1">
    <source>
        <dbReference type="SAM" id="Phobius"/>
    </source>
</evidence>
<keyword evidence="1" id="KW-0812">Transmembrane</keyword>
<comment type="caution">
    <text evidence="2">The sequence shown here is derived from an EMBL/GenBank/DDBJ whole genome shotgun (WGS) entry which is preliminary data.</text>
</comment>
<accession>A0ABT6ZQS5</accession>
<name>A0ABT6ZQS5_9ACTN</name>
<proteinExistence type="predicted"/>
<gene>
    <name evidence="2" type="ORF">NMN56_005435</name>
</gene>
<dbReference type="Proteomes" id="UP001214441">
    <property type="component" value="Unassembled WGS sequence"/>
</dbReference>
<evidence type="ECO:0000313" key="3">
    <source>
        <dbReference type="Proteomes" id="UP001214441"/>
    </source>
</evidence>
<sequence>MKSLLRTVLVLCVFANVLMNFAVPDGVTQVVLSAFAGLCALACGAGLWFLRDRRPEAERRSV</sequence>
<protein>
    <submittedName>
        <fullName evidence="2">Uncharacterized protein</fullName>
    </submittedName>
</protein>
<evidence type="ECO:0000313" key="2">
    <source>
        <dbReference type="EMBL" id="MDJ1131406.1"/>
    </source>
</evidence>
<keyword evidence="1" id="KW-1133">Transmembrane helix</keyword>
<keyword evidence="1" id="KW-0472">Membrane</keyword>
<dbReference type="EMBL" id="JANCPR020000004">
    <property type="protein sequence ID" value="MDJ1131406.1"/>
    <property type="molecule type" value="Genomic_DNA"/>
</dbReference>
<dbReference type="RefSeq" id="WP_274039226.1">
    <property type="nucleotide sequence ID" value="NZ_JANCPR020000004.1"/>
</dbReference>
<reference evidence="2 3" key="1">
    <citation type="submission" date="2023-05" db="EMBL/GenBank/DDBJ databases">
        <title>Streptantibioticus silvisoli sp. nov., acidotolerant actinomycetes 1 from pine litter.</title>
        <authorList>
            <person name="Swiecimska M."/>
            <person name="Golinska P."/>
            <person name="Sangal V."/>
            <person name="Wachnowicz B."/>
            <person name="Goodfellow M."/>
        </authorList>
    </citation>
    <scope>NUCLEOTIDE SEQUENCE [LARGE SCALE GENOMIC DNA]</scope>
    <source>
        <strain evidence="2 3">DSM 42109</strain>
    </source>
</reference>
<keyword evidence="3" id="KW-1185">Reference proteome</keyword>
<organism evidence="2 3">
    <name type="scientific">Streptomyces iconiensis</name>
    <dbReference type="NCBI Taxonomy" id="1384038"/>
    <lineage>
        <taxon>Bacteria</taxon>
        <taxon>Bacillati</taxon>
        <taxon>Actinomycetota</taxon>
        <taxon>Actinomycetes</taxon>
        <taxon>Kitasatosporales</taxon>
        <taxon>Streptomycetaceae</taxon>
        <taxon>Streptomyces</taxon>
    </lineage>
</organism>
<feature type="transmembrane region" description="Helical" evidence="1">
    <location>
        <begin position="30"/>
        <end position="50"/>
    </location>
</feature>